<dbReference type="AlphaFoldDB" id="A0A9W7L2A2"/>
<feature type="compositionally biased region" description="Basic residues" evidence="1">
    <location>
        <begin position="82"/>
        <end position="99"/>
    </location>
</feature>
<organism evidence="2 3">
    <name type="scientific">Triparma columacea</name>
    <dbReference type="NCBI Taxonomy" id="722753"/>
    <lineage>
        <taxon>Eukaryota</taxon>
        <taxon>Sar</taxon>
        <taxon>Stramenopiles</taxon>
        <taxon>Ochrophyta</taxon>
        <taxon>Bolidophyceae</taxon>
        <taxon>Parmales</taxon>
        <taxon>Triparmaceae</taxon>
        <taxon>Triparma</taxon>
    </lineage>
</organism>
<comment type="caution">
    <text evidence="2">The sequence shown here is derived from an EMBL/GenBank/DDBJ whole genome shotgun (WGS) entry which is preliminary data.</text>
</comment>
<dbReference type="OrthoDB" id="73831at2759"/>
<name>A0A9W7L2A2_9STRA</name>
<dbReference type="EMBL" id="BRYA01000591">
    <property type="protein sequence ID" value="GMI24721.1"/>
    <property type="molecule type" value="Genomic_DNA"/>
</dbReference>
<sequence length="286" mass="31788">MLDSLLISGTSLSSPLKILGSSALPPPQPALKSLPTQQTKRRGSRREFKRGKRNAVRETTAVRKLEPLPAPVVGVDSVIKKSTPKPRLRRKSTSKKKVSRPPPRETALERALRAWDPSRRMECIRSLVTIRYSHYNQKFEARDGVIKYEDVDKEYCISYVFRGDYNRELKIGDVKLEKASEAGKIGADYFLGVKSAIPENVYWLVVEEGKEGVGVEGGKKRHGGGLGQKKGVLMPKVGVGKATMESEEITRKLKGMTGEEIREGGEVIRDLIERRDLEDVLYGGGG</sequence>
<evidence type="ECO:0000313" key="2">
    <source>
        <dbReference type="EMBL" id="GMI24721.1"/>
    </source>
</evidence>
<feature type="compositionally biased region" description="Basic residues" evidence="1">
    <location>
        <begin position="39"/>
        <end position="54"/>
    </location>
</feature>
<proteinExistence type="predicted"/>
<evidence type="ECO:0000313" key="3">
    <source>
        <dbReference type="Proteomes" id="UP001165065"/>
    </source>
</evidence>
<reference evidence="3" key="1">
    <citation type="journal article" date="2023" name="Commun. Biol.">
        <title>Genome analysis of Parmales, the sister group of diatoms, reveals the evolutionary specialization of diatoms from phago-mixotrophs to photoautotrophs.</title>
        <authorList>
            <person name="Ban H."/>
            <person name="Sato S."/>
            <person name="Yoshikawa S."/>
            <person name="Yamada K."/>
            <person name="Nakamura Y."/>
            <person name="Ichinomiya M."/>
            <person name="Sato N."/>
            <person name="Blanc-Mathieu R."/>
            <person name="Endo H."/>
            <person name="Kuwata A."/>
            <person name="Ogata H."/>
        </authorList>
    </citation>
    <scope>NUCLEOTIDE SEQUENCE [LARGE SCALE GENOMIC DNA]</scope>
</reference>
<protein>
    <submittedName>
        <fullName evidence="2">Uncharacterized protein</fullName>
    </submittedName>
</protein>
<feature type="region of interest" description="Disordered" evidence="1">
    <location>
        <begin position="15"/>
        <end position="63"/>
    </location>
</feature>
<keyword evidence="3" id="KW-1185">Reference proteome</keyword>
<gene>
    <name evidence="2" type="ORF">TrCOL_g7135</name>
</gene>
<evidence type="ECO:0000256" key="1">
    <source>
        <dbReference type="SAM" id="MobiDB-lite"/>
    </source>
</evidence>
<dbReference type="Proteomes" id="UP001165065">
    <property type="component" value="Unassembled WGS sequence"/>
</dbReference>
<feature type="region of interest" description="Disordered" evidence="1">
    <location>
        <begin position="76"/>
        <end position="105"/>
    </location>
</feature>
<accession>A0A9W7L2A2</accession>